<evidence type="ECO:0000256" key="9">
    <source>
        <dbReference type="ARBA" id="ARBA00023316"/>
    </source>
</evidence>
<evidence type="ECO:0000256" key="7">
    <source>
        <dbReference type="ARBA" id="ARBA00022984"/>
    </source>
</evidence>
<dbReference type="GO" id="GO:0051301">
    <property type="term" value="P:cell division"/>
    <property type="evidence" value="ECO:0007669"/>
    <property type="project" value="UniProtKB-KW"/>
</dbReference>
<dbReference type="InterPro" id="IPR004101">
    <property type="entry name" value="Mur_ligase_C"/>
</dbReference>
<evidence type="ECO:0000256" key="4">
    <source>
        <dbReference type="ARBA" id="ARBA00022741"/>
    </source>
</evidence>
<feature type="binding site" evidence="10">
    <location>
        <begin position="105"/>
        <end position="111"/>
    </location>
    <ligand>
        <name>ATP</name>
        <dbReference type="ChEBI" id="CHEBI:30616"/>
    </ligand>
</feature>
<keyword evidence="3 10" id="KW-0132">Cell division</keyword>
<keyword evidence="6 10" id="KW-0133">Cell shape</keyword>
<evidence type="ECO:0000259" key="13">
    <source>
        <dbReference type="Pfam" id="PF08245"/>
    </source>
</evidence>
<dbReference type="NCBIfam" id="TIGR01143">
    <property type="entry name" value="murF"/>
    <property type="match status" value="1"/>
</dbReference>
<dbReference type="Gene3D" id="3.40.1190.10">
    <property type="entry name" value="Mur-like, catalytic domain"/>
    <property type="match status" value="1"/>
</dbReference>
<dbReference type="STRING" id="332999.SAMN04488511_103312"/>
<dbReference type="AlphaFoldDB" id="A0A1I0SV73"/>
<dbReference type="InterPro" id="IPR051046">
    <property type="entry name" value="MurCDEF_CellWall_CoF430Synth"/>
</dbReference>
<keyword evidence="7 10" id="KW-0573">Peptidoglycan synthesis</keyword>
<dbReference type="GO" id="GO:0071555">
    <property type="term" value="P:cell wall organization"/>
    <property type="evidence" value="ECO:0007669"/>
    <property type="project" value="UniProtKB-KW"/>
</dbReference>
<dbReference type="EC" id="6.3.2.10" evidence="10 11"/>
<evidence type="ECO:0000256" key="6">
    <source>
        <dbReference type="ARBA" id="ARBA00022960"/>
    </source>
</evidence>
<keyword evidence="5 10" id="KW-0067">ATP-binding</keyword>
<dbReference type="EMBL" id="FOJM01000003">
    <property type="protein sequence ID" value="SFA43307.1"/>
    <property type="molecule type" value="Genomic_DNA"/>
</dbReference>
<keyword evidence="2 10" id="KW-0436">Ligase</keyword>
<reference evidence="15" key="1">
    <citation type="submission" date="2016-10" db="EMBL/GenBank/DDBJ databases">
        <authorList>
            <person name="Varghese N."/>
            <person name="Submissions S."/>
        </authorList>
    </citation>
    <scope>NUCLEOTIDE SEQUENCE [LARGE SCALE GENOMIC DNA]</scope>
    <source>
        <strain evidence="15">DSM 18130</strain>
    </source>
</reference>
<proteinExistence type="inferred from homology"/>
<dbReference type="Gene3D" id="3.90.190.20">
    <property type="entry name" value="Mur ligase, C-terminal domain"/>
    <property type="match status" value="1"/>
</dbReference>
<name>A0A1I0SV73_9SPHI</name>
<accession>A0A1I0SV73</accession>
<evidence type="ECO:0000256" key="10">
    <source>
        <dbReference type="HAMAP-Rule" id="MF_02019"/>
    </source>
</evidence>
<dbReference type="Pfam" id="PF02875">
    <property type="entry name" value="Mur_ligase_C"/>
    <property type="match status" value="1"/>
</dbReference>
<evidence type="ECO:0000313" key="14">
    <source>
        <dbReference type="EMBL" id="SFA43307.1"/>
    </source>
</evidence>
<evidence type="ECO:0000256" key="3">
    <source>
        <dbReference type="ARBA" id="ARBA00022618"/>
    </source>
</evidence>
<comment type="function">
    <text evidence="10 11">Involved in cell wall formation. Catalyzes the final step in the synthesis of UDP-N-acetylmuramoyl-pentapeptide, the precursor of murein.</text>
</comment>
<evidence type="ECO:0000256" key="11">
    <source>
        <dbReference type="RuleBase" id="RU004136"/>
    </source>
</evidence>
<dbReference type="GO" id="GO:0008766">
    <property type="term" value="F:UDP-N-acetylmuramoylalanyl-D-glutamyl-2,6-diaminopimelate-D-alanyl-D-alanine ligase activity"/>
    <property type="evidence" value="ECO:0007669"/>
    <property type="project" value="RHEA"/>
</dbReference>
<comment type="catalytic activity">
    <reaction evidence="10 11">
        <text>D-alanyl-D-alanine + UDP-N-acetyl-alpha-D-muramoyl-L-alanyl-gamma-D-glutamyl-meso-2,6-diaminopimelate + ATP = UDP-N-acetyl-alpha-D-muramoyl-L-alanyl-gamma-D-glutamyl-meso-2,6-diaminopimeloyl-D-alanyl-D-alanine + ADP + phosphate + H(+)</text>
        <dbReference type="Rhea" id="RHEA:28374"/>
        <dbReference type="ChEBI" id="CHEBI:15378"/>
        <dbReference type="ChEBI" id="CHEBI:30616"/>
        <dbReference type="ChEBI" id="CHEBI:43474"/>
        <dbReference type="ChEBI" id="CHEBI:57822"/>
        <dbReference type="ChEBI" id="CHEBI:61386"/>
        <dbReference type="ChEBI" id="CHEBI:83905"/>
        <dbReference type="ChEBI" id="CHEBI:456216"/>
        <dbReference type="EC" id="6.3.2.10"/>
    </reaction>
</comment>
<dbReference type="GO" id="GO:0009252">
    <property type="term" value="P:peptidoglycan biosynthetic process"/>
    <property type="evidence" value="ECO:0007669"/>
    <property type="project" value="UniProtKB-UniRule"/>
</dbReference>
<evidence type="ECO:0000256" key="2">
    <source>
        <dbReference type="ARBA" id="ARBA00022598"/>
    </source>
</evidence>
<protein>
    <recommendedName>
        <fullName evidence="10 11">UDP-N-acetylmuramoyl-tripeptide--D-alanyl-D-alanine ligase</fullName>
        <ecNumber evidence="10 11">6.3.2.10</ecNumber>
    </recommendedName>
    <alternativeName>
        <fullName evidence="10">D-alanyl-D-alanine-adding enzyme</fullName>
    </alternativeName>
</protein>
<comment type="subcellular location">
    <subcellularLocation>
        <location evidence="10 11">Cytoplasm</location>
    </subcellularLocation>
</comment>
<dbReference type="PANTHER" id="PTHR43024:SF1">
    <property type="entry name" value="UDP-N-ACETYLMURAMOYL-TRIPEPTIDE--D-ALANYL-D-ALANINE LIGASE"/>
    <property type="match status" value="1"/>
</dbReference>
<evidence type="ECO:0000256" key="5">
    <source>
        <dbReference type="ARBA" id="ARBA00022840"/>
    </source>
</evidence>
<feature type="domain" description="Mur ligase central" evidence="13">
    <location>
        <begin position="104"/>
        <end position="289"/>
    </location>
</feature>
<dbReference type="GO" id="GO:0005737">
    <property type="term" value="C:cytoplasm"/>
    <property type="evidence" value="ECO:0007669"/>
    <property type="project" value="UniProtKB-SubCell"/>
</dbReference>
<keyword evidence="8 10" id="KW-0131">Cell cycle</keyword>
<keyword evidence="1 10" id="KW-0963">Cytoplasm</keyword>
<dbReference type="SUPFAM" id="SSF63418">
    <property type="entry name" value="MurE/MurF N-terminal domain"/>
    <property type="match status" value="1"/>
</dbReference>
<dbReference type="InterPro" id="IPR013221">
    <property type="entry name" value="Mur_ligase_cen"/>
</dbReference>
<dbReference type="GO" id="GO:0008360">
    <property type="term" value="P:regulation of cell shape"/>
    <property type="evidence" value="ECO:0007669"/>
    <property type="project" value="UniProtKB-KW"/>
</dbReference>
<dbReference type="PANTHER" id="PTHR43024">
    <property type="entry name" value="UDP-N-ACETYLMURAMOYL-TRIPEPTIDE--D-ALANYL-D-ALANINE LIGASE"/>
    <property type="match status" value="1"/>
</dbReference>
<evidence type="ECO:0000256" key="1">
    <source>
        <dbReference type="ARBA" id="ARBA00022490"/>
    </source>
</evidence>
<feature type="domain" description="Mur ligase C-terminal" evidence="12">
    <location>
        <begin position="313"/>
        <end position="429"/>
    </location>
</feature>
<dbReference type="Pfam" id="PF08245">
    <property type="entry name" value="Mur_ligase_M"/>
    <property type="match status" value="1"/>
</dbReference>
<keyword evidence="15" id="KW-1185">Reference proteome</keyword>
<keyword evidence="4 10" id="KW-0547">Nucleotide-binding</keyword>
<dbReference type="Proteomes" id="UP000198836">
    <property type="component" value="Unassembled WGS sequence"/>
</dbReference>
<dbReference type="InterPro" id="IPR036565">
    <property type="entry name" value="Mur-like_cat_sf"/>
</dbReference>
<gene>
    <name evidence="10" type="primary">murF</name>
    <name evidence="14" type="ORF">SAMN04488511_103312</name>
</gene>
<dbReference type="SUPFAM" id="SSF53623">
    <property type="entry name" value="MurD-like peptide ligases, catalytic domain"/>
    <property type="match status" value="1"/>
</dbReference>
<dbReference type="UniPathway" id="UPA00219"/>
<dbReference type="InterPro" id="IPR036615">
    <property type="entry name" value="Mur_ligase_C_dom_sf"/>
</dbReference>
<dbReference type="GO" id="GO:0047480">
    <property type="term" value="F:UDP-N-acetylmuramoyl-tripeptide-D-alanyl-D-alanine ligase activity"/>
    <property type="evidence" value="ECO:0007669"/>
    <property type="project" value="UniProtKB-UniRule"/>
</dbReference>
<dbReference type="SUPFAM" id="SSF53244">
    <property type="entry name" value="MurD-like peptide ligases, peptide-binding domain"/>
    <property type="match status" value="1"/>
</dbReference>
<sequence length="440" mass="48711">MIFFTIGMITTEKLYEHYQKNSTISTDTRNITPGCIFFALKGDHFNANEFAAQAIEKGAAFAVIDEEKYAQSDRFLLVEDVLGCLQDLARHHRKQLGIPVIGLTGSNGKTTSKELINAVLSERYKTFATFGNLNNHIGVPLSILSITDDVQIAVIEMGANHQKEIELLSAIAQPTHGIITNVGMAHLDGFGGFEGVKKGKAELYAYLKQTNGYTFINRDNPHLLEMCMTAGLNKLIYYGTENGNAIKGELKSSDPFIEVSWTNHEVSSSVKTNLTGSYNFENILAAICIGDFFDMAPEEINIGLSNYQPKNNRSQLNKTEKNTVICDFYNANPSSMSAALKNLSVISADKKTAILGDMFELGPESPNQHELIAKQASESGLDQIIFIGKDFYAFKGNFKGIFFETPAEADRYLQENLIHDHLVLLKGSRGMKLENLLKHL</sequence>
<evidence type="ECO:0000259" key="12">
    <source>
        <dbReference type="Pfam" id="PF02875"/>
    </source>
</evidence>
<dbReference type="Gene3D" id="3.40.1390.10">
    <property type="entry name" value="MurE/MurF, N-terminal domain"/>
    <property type="match status" value="1"/>
</dbReference>
<comment type="similarity">
    <text evidence="10">Belongs to the MurCDEF family. MurF subfamily.</text>
</comment>
<dbReference type="HAMAP" id="MF_02019">
    <property type="entry name" value="MurF"/>
    <property type="match status" value="1"/>
</dbReference>
<evidence type="ECO:0000256" key="8">
    <source>
        <dbReference type="ARBA" id="ARBA00023306"/>
    </source>
</evidence>
<keyword evidence="9 10" id="KW-0961">Cell wall biogenesis/degradation</keyword>
<dbReference type="GO" id="GO:0005524">
    <property type="term" value="F:ATP binding"/>
    <property type="evidence" value="ECO:0007669"/>
    <property type="project" value="UniProtKB-UniRule"/>
</dbReference>
<comment type="pathway">
    <text evidence="10 11">Cell wall biogenesis; peptidoglycan biosynthesis.</text>
</comment>
<dbReference type="InterPro" id="IPR035911">
    <property type="entry name" value="MurE/MurF_N"/>
</dbReference>
<evidence type="ECO:0000313" key="15">
    <source>
        <dbReference type="Proteomes" id="UP000198836"/>
    </source>
</evidence>
<organism evidence="14 15">
    <name type="scientific">Pedobacter suwonensis</name>
    <dbReference type="NCBI Taxonomy" id="332999"/>
    <lineage>
        <taxon>Bacteria</taxon>
        <taxon>Pseudomonadati</taxon>
        <taxon>Bacteroidota</taxon>
        <taxon>Sphingobacteriia</taxon>
        <taxon>Sphingobacteriales</taxon>
        <taxon>Sphingobacteriaceae</taxon>
        <taxon>Pedobacter</taxon>
    </lineage>
</organism>
<dbReference type="InterPro" id="IPR005863">
    <property type="entry name" value="UDP-N-AcMur_synth"/>
</dbReference>